<reference evidence="5 6" key="1">
    <citation type="submission" date="2020-03" db="EMBL/GenBank/DDBJ databases">
        <title>Draft genome of Streptomyces sp. ventii, isolated from the Axial Seamount in the Pacific Ocean, and resequencing of the two type strains Streptomyces lonarensis strain NCL 716 and Streptomyces bohaiensis strain 11A07.</title>
        <authorList>
            <person name="Loughran R.M."/>
            <person name="Pfannmuller K.M."/>
            <person name="Wasson B.J."/>
            <person name="Deadmond M.C."/>
            <person name="Paddock B.E."/>
            <person name="Koyack M.J."/>
            <person name="Gallegos D.A."/>
            <person name="Mitchell E.A."/>
            <person name="Ushijima B."/>
            <person name="Saw J.H."/>
            <person name="Mcphail K.L."/>
            <person name="Videau P."/>
        </authorList>
    </citation>
    <scope>NUCLEOTIDE SEQUENCE [LARGE SCALE GENOMIC DNA]</scope>
    <source>
        <strain evidence="5 6">11A07</strain>
    </source>
</reference>
<feature type="domain" description="Carrier" evidence="4">
    <location>
        <begin position="137"/>
        <end position="211"/>
    </location>
</feature>
<dbReference type="Gene3D" id="1.10.1200.10">
    <property type="entry name" value="ACP-like"/>
    <property type="match status" value="2"/>
</dbReference>
<sequence length="286" mass="29785">MPNRSLVDLRPLRRDVRPAAGPPEPPPVGDLPASAPVDRAALRQEVTRDLAAVLYTDPAGLDVHAPFTDLGVDSVLGVEFARGLQNRHAVSFPSGALYEHTTIAQVSEYLADLLSGREVDGREPAGPPATVSGAAPAEVLATVRRLLGAVLYSDPDDIDPETEFAALGLDSVLGVQFVDRLNRELDAECRAVLLYELPTPAALTAWLCDGPSGGAIGAAVPESPARHAATTSPTGPPAPEPPTATDLSELLAGVLDNRLSADQAAGRLPAPPPARPVTRFPEGPRA</sequence>
<evidence type="ECO:0000256" key="3">
    <source>
        <dbReference type="SAM" id="MobiDB-lite"/>
    </source>
</evidence>
<comment type="caution">
    <text evidence="5">The sequence shown here is derived from an EMBL/GenBank/DDBJ whole genome shotgun (WGS) entry which is preliminary data.</text>
</comment>
<dbReference type="Proteomes" id="UP000727056">
    <property type="component" value="Unassembled WGS sequence"/>
</dbReference>
<evidence type="ECO:0000259" key="4">
    <source>
        <dbReference type="PROSITE" id="PS50075"/>
    </source>
</evidence>
<dbReference type="InterPro" id="IPR050091">
    <property type="entry name" value="PKS_NRPS_Biosynth_Enz"/>
</dbReference>
<evidence type="ECO:0000313" key="6">
    <source>
        <dbReference type="Proteomes" id="UP000727056"/>
    </source>
</evidence>
<keyword evidence="2" id="KW-0597">Phosphoprotein</keyword>
<dbReference type="InterPro" id="IPR009081">
    <property type="entry name" value="PP-bd_ACP"/>
</dbReference>
<name>A0ABX1C5E7_9ACTN</name>
<feature type="region of interest" description="Disordered" evidence="3">
    <location>
        <begin position="218"/>
        <end position="248"/>
    </location>
</feature>
<feature type="compositionally biased region" description="Pro residues" evidence="3">
    <location>
        <begin position="20"/>
        <end position="29"/>
    </location>
</feature>
<dbReference type="Pfam" id="PF00550">
    <property type="entry name" value="PP-binding"/>
    <property type="match status" value="2"/>
</dbReference>
<keyword evidence="1" id="KW-0596">Phosphopantetheine</keyword>
<dbReference type="PANTHER" id="PTHR43775">
    <property type="entry name" value="FATTY ACID SYNTHASE"/>
    <property type="match status" value="1"/>
</dbReference>
<feature type="compositionally biased region" description="Low complexity" evidence="3">
    <location>
        <begin position="276"/>
        <end position="286"/>
    </location>
</feature>
<dbReference type="SMART" id="SM00823">
    <property type="entry name" value="PKS_PP"/>
    <property type="match status" value="2"/>
</dbReference>
<gene>
    <name evidence="5" type="ORF">HCN52_05620</name>
</gene>
<feature type="region of interest" description="Disordered" evidence="3">
    <location>
        <begin position="1"/>
        <end position="34"/>
    </location>
</feature>
<dbReference type="PROSITE" id="PS50075">
    <property type="entry name" value="CARRIER"/>
    <property type="match status" value="2"/>
</dbReference>
<protein>
    <recommendedName>
        <fullName evidence="4">Carrier domain-containing protein</fullName>
    </recommendedName>
</protein>
<feature type="domain" description="Carrier" evidence="4">
    <location>
        <begin position="37"/>
        <end position="114"/>
    </location>
</feature>
<dbReference type="SMART" id="SM01294">
    <property type="entry name" value="PKS_PP_betabranch"/>
    <property type="match status" value="2"/>
</dbReference>
<evidence type="ECO:0000256" key="2">
    <source>
        <dbReference type="ARBA" id="ARBA00022553"/>
    </source>
</evidence>
<proteinExistence type="predicted"/>
<dbReference type="SUPFAM" id="SSF47336">
    <property type="entry name" value="ACP-like"/>
    <property type="match status" value="2"/>
</dbReference>
<keyword evidence="6" id="KW-1185">Reference proteome</keyword>
<accession>A0ABX1C5E7</accession>
<dbReference type="PANTHER" id="PTHR43775:SF37">
    <property type="entry name" value="SI:DKEY-61P9.11"/>
    <property type="match status" value="1"/>
</dbReference>
<organism evidence="5 6">
    <name type="scientific">Streptomyces bohaiensis</name>
    <dbReference type="NCBI Taxonomy" id="1431344"/>
    <lineage>
        <taxon>Bacteria</taxon>
        <taxon>Bacillati</taxon>
        <taxon>Actinomycetota</taxon>
        <taxon>Actinomycetes</taxon>
        <taxon>Kitasatosporales</taxon>
        <taxon>Streptomycetaceae</taxon>
        <taxon>Streptomyces</taxon>
    </lineage>
</organism>
<evidence type="ECO:0000256" key="1">
    <source>
        <dbReference type="ARBA" id="ARBA00022450"/>
    </source>
</evidence>
<dbReference type="InterPro" id="IPR036736">
    <property type="entry name" value="ACP-like_sf"/>
</dbReference>
<dbReference type="EMBL" id="JAAVJC010000025">
    <property type="protein sequence ID" value="NJQ14430.1"/>
    <property type="molecule type" value="Genomic_DNA"/>
</dbReference>
<dbReference type="RefSeq" id="WP_168087254.1">
    <property type="nucleotide sequence ID" value="NZ_BHZH01000016.1"/>
</dbReference>
<evidence type="ECO:0000313" key="5">
    <source>
        <dbReference type="EMBL" id="NJQ14430.1"/>
    </source>
</evidence>
<dbReference type="InterPro" id="IPR020806">
    <property type="entry name" value="PKS_PP-bd"/>
</dbReference>
<feature type="region of interest" description="Disordered" evidence="3">
    <location>
        <begin position="261"/>
        <end position="286"/>
    </location>
</feature>